<reference evidence="3" key="1">
    <citation type="submission" date="2017-06" db="EMBL/GenBank/DDBJ databases">
        <authorList>
            <person name="Varghese N."/>
            <person name="Submissions S."/>
        </authorList>
    </citation>
    <scope>NUCLEOTIDE SEQUENCE [LARGE SCALE GENOMIC DNA]</scope>
    <source>
        <strain evidence="3">LNB2</strain>
    </source>
</reference>
<dbReference type="Proteomes" id="UP000198281">
    <property type="component" value="Unassembled WGS sequence"/>
</dbReference>
<feature type="domain" description="DUF4326" evidence="1">
    <location>
        <begin position="16"/>
        <end position="111"/>
    </location>
</feature>
<name>A0A239FAM2_9SPHN</name>
<dbReference type="Pfam" id="PF14216">
    <property type="entry name" value="DUF4326"/>
    <property type="match status" value="1"/>
</dbReference>
<sequence>MPHPAPRRLQRPRHARRSPRGAIYVGTRSPWASPFSSRTFGHVAAVQLHRSWLTGSIGHHELKLCGFNEREVAALFRLRERQLRAIASLRGRDLICWCPGASRWCHADTLIALANAERIAA</sequence>
<dbReference type="InterPro" id="IPR025475">
    <property type="entry name" value="DUF4326"/>
</dbReference>
<evidence type="ECO:0000259" key="1">
    <source>
        <dbReference type="Pfam" id="PF14216"/>
    </source>
</evidence>
<keyword evidence="3" id="KW-1185">Reference proteome</keyword>
<evidence type="ECO:0000313" key="2">
    <source>
        <dbReference type="EMBL" id="SNS53949.1"/>
    </source>
</evidence>
<gene>
    <name evidence="2" type="ORF">SAMN06295912_108150</name>
</gene>
<dbReference type="EMBL" id="FZOS01000008">
    <property type="protein sequence ID" value="SNS53949.1"/>
    <property type="molecule type" value="Genomic_DNA"/>
</dbReference>
<evidence type="ECO:0000313" key="3">
    <source>
        <dbReference type="Proteomes" id="UP000198281"/>
    </source>
</evidence>
<dbReference type="AlphaFoldDB" id="A0A239FAM2"/>
<organism evidence="2 3">
    <name type="scientific">Edaphosphingomonas laterariae</name>
    <dbReference type="NCBI Taxonomy" id="861865"/>
    <lineage>
        <taxon>Bacteria</taxon>
        <taxon>Pseudomonadati</taxon>
        <taxon>Pseudomonadota</taxon>
        <taxon>Alphaproteobacteria</taxon>
        <taxon>Sphingomonadales</taxon>
        <taxon>Rhizorhabdaceae</taxon>
        <taxon>Edaphosphingomonas</taxon>
    </lineage>
</organism>
<accession>A0A239FAM2</accession>
<dbReference type="RefSeq" id="WP_089219430.1">
    <property type="nucleotide sequence ID" value="NZ_FZOS01000008.1"/>
</dbReference>
<dbReference type="OrthoDB" id="3483205at2"/>
<proteinExistence type="predicted"/>
<protein>
    <recommendedName>
        <fullName evidence="1">DUF4326 domain-containing protein</fullName>
    </recommendedName>
</protein>